<evidence type="ECO:0000256" key="1">
    <source>
        <dbReference type="SAM" id="MobiDB-lite"/>
    </source>
</evidence>
<protein>
    <submittedName>
        <fullName evidence="3">Uncharacterized protein</fullName>
    </submittedName>
</protein>
<reference evidence="3" key="1">
    <citation type="journal article" date="2021" name="Mol. Ecol. Resour.">
        <title>Phylogenomic analyses of the genus Drosophila reveals genomic signals of climate adaptation.</title>
        <authorList>
            <person name="Li F."/>
            <person name="Rane R.V."/>
            <person name="Luria V."/>
            <person name="Xiong Z."/>
            <person name="Chen J."/>
            <person name="Li Z."/>
            <person name="Catullo R.A."/>
            <person name="Griffin P.C."/>
            <person name="Schiffer M."/>
            <person name="Pearce S."/>
            <person name="Lee S.F."/>
            <person name="McElroy K."/>
            <person name="Stocker A."/>
            <person name="Shirriffs J."/>
            <person name="Cockerell F."/>
            <person name="Coppin C."/>
            <person name="Sgro C.M."/>
            <person name="Karger A."/>
            <person name="Cain J.W."/>
            <person name="Weber J.A."/>
            <person name="Santpere G."/>
            <person name="Kirschner M.W."/>
            <person name="Hoffmann A.A."/>
            <person name="Oakeshott J.G."/>
            <person name="Zhang G."/>
        </authorList>
    </citation>
    <scope>NUCLEOTIDE SEQUENCE</scope>
    <source>
        <strain evidence="3">BGI-SZ-2011g</strain>
    </source>
</reference>
<feature type="region of interest" description="Disordered" evidence="1">
    <location>
        <begin position="83"/>
        <end position="104"/>
    </location>
</feature>
<organism evidence="3 4">
    <name type="scientific">Drosophila rubida</name>
    <dbReference type="NCBI Taxonomy" id="30044"/>
    <lineage>
        <taxon>Eukaryota</taxon>
        <taxon>Metazoa</taxon>
        <taxon>Ecdysozoa</taxon>
        <taxon>Arthropoda</taxon>
        <taxon>Hexapoda</taxon>
        <taxon>Insecta</taxon>
        <taxon>Pterygota</taxon>
        <taxon>Neoptera</taxon>
        <taxon>Endopterygota</taxon>
        <taxon>Diptera</taxon>
        <taxon>Brachycera</taxon>
        <taxon>Muscomorpha</taxon>
        <taxon>Ephydroidea</taxon>
        <taxon>Drosophilidae</taxon>
        <taxon>Drosophila</taxon>
    </lineage>
</organism>
<accession>A0AAD4JVL4</accession>
<evidence type="ECO:0000313" key="3">
    <source>
        <dbReference type="EMBL" id="KAH8359464.1"/>
    </source>
</evidence>
<keyword evidence="4" id="KW-1185">Reference proteome</keyword>
<feature type="compositionally biased region" description="Basic residues" evidence="1">
    <location>
        <begin position="84"/>
        <end position="96"/>
    </location>
</feature>
<dbReference type="EMBL" id="JAJJHW010003409">
    <property type="protein sequence ID" value="KAH8359464.1"/>
    <property type="molecule type" value="Genomic_DNA"/>
</dbReference>
<dbReference type="AlphaFoldDB" id="A0AAD4JVL4"/>
<evidence type="ECO:0000256" key="2">
    <source>
        <dbReference type="SAM" id="SignalP"/>
    </source>
</evidence>
<feature type="chain" id="PRO_5041907599" evidence="2">
    <location>
        <begin position="18"/>
        <end position="207"/>
    </location>
</feature>
<proteinExistence type="predicted"/>
<dbReference type="Pfam" id="PF16009">
    <property type="entry name" value="DUF4779"/>
    <property type="match status" value="1"/>
</dbReference>
<comment type="caution">
    <text evidence="3">The sequence shown here is derived from an EMBL/GenBank/DDBJ whole genome shotgun (WGS) entry which is preliminary data.</text>
</comment>
<evidence type="ECO:0000313" key="4">
    <source>
        <dbReference type="Proteomes" id="UP001200034"/>
    </source>
</evidence>
<sequence length="207" mass="24630">MWQLILSLLQHLSATPAIVVERNMFAYYKLPLRLLDLEVMHSGKSLSRLYYVLQCPPKLDDSIPKPKDMQVCHVVDKYRDIWRAKPKSKKNPRQRPSRMMVNPLPPPAVKRMQWGWRQRRPKRQNQDTKNIYDEATPLQHLGQPHRRQTLLKLSADHQKFKRGNSTKGFQHMYHRDESYNDHIFYDELNLKGKFKNRGTSKTDISLE</sequence>
<name>A0AAD4JVL4_9MUSC</name>
<feature type="signal peptide" evidence="2">
    <location>
        <begin position="1"/>
        <end position="17"/>
    </location>
</feature>
<dbReference type="InterPro" id="IPR031959">
    <property type="entry name" value="DUF4779"/>
</dbReference>
<gene>
    <name evidence="3" type="ORF">KR093_006952</name>
</gene>
<dbReference type="Proteomes" id="UP001200034">
    <property type="component" value="Unassembled WGS sequence"/>
</dbReference>
<keyword evidence="2" id="KW-0732">Signal</keyword>